<comment type="catalytic activity">
    <reaction evidence="17">
        <text>L-threonyl-[protein] + ATP = O-phospho-L-threonyl-[protein] + ADP + H(+)</text>
        <dbReference type="Rhea" id="RHEA:46608"/>
        <dbReference type="Rhea" id="RHEA-COMP:11060"/>
        <dbReference type="Rhea" id="RHEA-COMP:11605"/>
        <dbReference type="ChEBI" id="CHEBI:15378"/>
        <dbReference type="ChEBI" id="CHEBI:30013"/>
        <dbReference type="ChEBI" id="CHEBI:30616"/>
        <dbReference type="ChEBI" id="CHEBI:61977"/>
        <dbReference type="ChEBI" id="CHEBI:456216"/>
        <dbReference type="EC" id="2.7.11.1"/>
    </reaction>
</comment>
<evidence type="ECO:0000256" key="1">
    <source>
        <dbReference type="ARBA" id="ARBA00004479"/>
    </source>
</evidence>
<dbReference type="InterPro" id="IPR000719">
    <property type="entry name" value="Prot_kinase_dom"/>
</dbReference>
<dbReference type="FunFam" id="3.30.200.20:FF:000309">
    <property type="entry name" value="Leucine-rich repeat receptor protein kinase MSP1"/>
    <property type="match status" value="1"/>
</dbReference>
<dbReference type="Gene3D" id="3.80.10.10">
    <property type="entry name" value="Ribonuclease Inhibitor"/>
    <property type="match status" value="1"/>
</dbReference>
<keyword evidence="9" id="KW-0677">Repeat</keyword>
<proteinExistence type="predicted"/>
<dbReference type="PANTHER" id="PTHR48005">
    <property type="entry name" value="LEUCINE RICH REPEAT KINASE 2"/>
    <property type="match status" value="1"/>
</dbReference>
<name>A0A2P5XZC4_GOSBA</name>
<evidence type="ECO:0000313" key="20">
    <source>
        <dbReference type="EMBL" id="PPS08688.1"/>
    </source>
</evidence>
<dbReference type="PROSITE" id="PS50011">
    <property type="entry name" value="PROTEIN_KINASE_DOM"/>
    <property type="match status" value="1"/>
</dbReference>
<evidence type="ECO:0000256" key="17">
    <source>
        <dbReference type="ARBA" id="ARBA00047899"/>
    </source>
</evidence>
<keyword evidence="7" id="KW-0812">Transmembrane</keyword>
<comment type="subcellular location">
    <subcellularLocation>
        <location evidence="1">Membrane</location>
        <topology evidence="1">Single-pass type I membrane protein</topology>
    </subcellularLocation>
</comment>
<evidence type="ECO:0000256" key="16">
    <source>
        <dbReference type="ARBA" id="ARBA00023180"/>
    </source>
</evidence>
<evidence type="ECO:0000256" key="8">
    <source>
        <dbReference type="ARBA" id="ARBA00022729"/>
    </source>
</evidence>
<evidence type="ECO:0000256" key="12">
    <source>
        <dbReference type="ARBA" id="ARBA00022840"/>
    </source>
</evidence>
<dbReference type="Proteomes" id="UP000239757">
    <property type="component" value="Unassembled WGS sequence"/>
</dbReference>
<dbReference type="OrthoDB" id="676979at2759"/>
<keyword evidence="12" id="KW-0067">ATP-binding</keyword>
<evidence type="ECO:0000256" key="7">
    <source>
        <dbReference type="ARBA" id="ARBA00022692"/>
    </source>
</evidence>
<evidence type="ECO:0000256" key="3">
    <source>
        <dbReference type="ARBA" id="ARBA00022527"/>
    </source>
</evidence>
<keyword evidence="3" id="KW-0723">Serine/threonine-protein kinase</keyword>
<dbReference type="InterPro" id="IPR051420">
    <property type="entry name" value="Ser_Thr_Kinases_DiverseReg"/>
</dbReference>
<sequence>MISLSSFDFSYNELTGSILSSGVFNNATWNAFVGNLGLCGDVEGLTPCNSSATKRKSNSKKGRDGKFTFGDIEKSTERFADKYCIGKGGFRCVYRAILALGQVVAIKKLNLSGSDDIQETNQRSFENEIHMLTEARHRNIIKLYGYCSRGGRIYLVYECVERGSLGSVLYGAQRGTKLGWGTRVKIVQGLAHAVAYLHHDCSPPIIHRDISLKNILLEEEYEPRLSDFGLLGC</sequence>
<keyword evidence="5" id="KW-0433">Leucine-rich repeat</keyword>
<evidence type="ECO:0000256" key="14">
    <source>
        <dbReference type="ARBA" id="ARBA00023136"/>
    </source>
</evidence>
<evidence type="ECO:0000256" key="18">
    <source>
        <dbReference type="ARBA" id="ARBA00048679"/>
    </source>
</evidence>
<keyword evidence="16" id="KW-0325">Glycoprotein</keyword>
<evidence type="ECO:0000256" key="4">
    <source>
        <dbReference type="ARBA" id="ARBA00022553"/>
    </source>
</evidence>
<evidence type="ECO:0000256" key="11">
    <source>
        <dbReference type="ARBA" id="ARBA00022777"/>
    </source>
</evidence>
<keyword evidence="4" id="KW-0597">Phosphoprotein</keyword>
<dbReference type="Gene3D" id="3.30.200.20">
    <property type="entry name" value="Phosphorylase Kinase, domain 1"/>
    <property type="match status" value="1"/>
</dbReference>
<dbReference type="EMBL" id="KZ663967">
    <property type="protein sequence ID" value="PPS08688.1"/>
    <property type="molecule type" value="Genomic_DNA"/>
</dbReference>
<protein>
    <recommendedName>
        <fullName evidence="2">non-specific serine/threonine protein kinase</fullName>
        <ecNumber evidence="2">2.7.11.1</ecNumber>
    </recommendedName>
</protein>
<keyword evidence="8" id="KW-0732">Signal</keyword>
<evidence type="ECO:0000256" key="13">
    <source>
        <dbReference type="ARBA" id="ARBA00022989"/>
    </source>
</evidence>
<keyword evidence="6" id="KW-0808">Transferase</keyword>
<evidence type="ECO:0000256" key="9">
    <source>
        <dbReference type="ARBA" id="ARBA00022737"/>
    </source>
</evidence>
<dbReference type="GO" id="GO:0016020">
    <property type="term" value="C:membrane"/>
    <property type="evidence" value="ECO:0007669"/>
    <property type="project" value="UniProtKB-SubCell"/>
</dbReference>
<dbReference type="SUPFAM" id="SSF56112">
    <property type="entry name" value="Protein kinase-like (PK-like)"/>
    <property type="match status" value="1"/>
</dbReference>
<dbReference type="PROSITE" id="PS00109">
    <property type="entry name" value="PROTEIN_KINASE_TYR"/>
    <property type="match status" value="1"/>
</dbReference>
<organism evidence="20 21">
    <name type="scientific">Gossypium barbadense</name>
    <name type="common">Sea Island cotton</name>
    <name type="synonym">Hibiscus barbadensis</name>
    <dbReference type="NCBI Taxonomy" id="3634"/>
    <lineage>
        <taxon>Eukaryota</taxon>
        <taxon>Viridiplantae</taxon>
        <taxon>Streptophyta</taxon>
        <taxon>Embryophyta</taxon>
        <taxon>Tracheophyta</taxon>
        <taxon>Spermatophyta</taxon>
        <taxon>Magnoliopsida</taxon>
        <taxon>eudicotyledons</taxon>
        <taxon>Gunneridae</taxon>
        <taxon>Pentapetalae</taxon>
        <taxon>rosids</taxon>
        <taxon>malvids</taxon>
        <taxon>Malvales</taxon>
        <taxon>Malvaceae</taxon>
        <taxon>Malvoideae</taxon>
        <taxon>Gossypium</taxon>
    </lineage>
</organism>
<evidence type="ECO:0000313" key="21">
    <source>
        <dbReference type="Proteomes" id="UP000239757"/>
    </source>
</evidence>
<keyword evidence="15" id="KW-0675">Receptor</keyword>
<evidence type="ECO:0000259" key="19">
    <source>
        <dbReference type="PROSITE" id="PS50011"/>
    </source>
</evidence>
<keyword evidence="10" id="KW-0547">Nucleotide-binding</keyword>
<dbReference type="AlphaFoldDB" id="A0A2P5XZC4"/>
<keyword evidence="11" id="KW-0418">Kinase</keyword>
<dbReference type="EC" id="2.7.11.1" evidence="2"/>
<evidence type="ECO:0000256" key="6">
    <source>
        <dbReference type="ARBA" id="ARBA00022679"/>
    </source>
</evidence>
<dbReference type="GO" id="GO:0005524">
    <property type="term" value="F:ATP binding"/>
    <property type="evidence" value="ECO:0007669"/>
    <property type="project" value="UniProtKB-KW"/>
</dbReference>
<feature type="domain" description="Protein kinase" evidence="19">
    <location>
        <begin position="79"/>
        <end position="233"/>
    </location>
</feature>
<dbReference type="InterPro" id="IPR008266">
    <property type="entry name" value="Tyr_kinase_AS"/>
</dbReference>
<comment type="catalytic activity">
    <reaction evidence="18">
        <text>L-seryl-[protein] + ATP = O-phospho-L-seryl-[protein] + ADP + H(+)</text>
        <dbReference type="Rhea" id="RHEA:17989"/>
        <dbReference type="Rhea" id="RHEA-COMP:9863"/>
        <dbReference type="Rhea" id="RHEA-COMP:11604"/>
        <dbReference type="ChEBI" id="CHEBI:15378"/>
        <dbReference type="ChEBI" id="CHEBI:29999"/>
        <dbReference type="ChEBI" id="CHEBI:30616"/>
        <dbReference type="ChEBI" id="CHEBI:83421"/>
        <dbReference type="ChEBI" id="CHEBI:456216"/>
        <dbReference type="EC" id="2.7.11.1"/>
    </reaction>
</comment>
<keyword evidence="13" id="KW-1133">Transmembrane helix</keyword>
<dbReference type="GO" id="GO:0004674">
    <property type="term" value="F:protein serine/threonine kinase activity"/>
    <property type="evidence" value="ECO:0007669"/>
    <property type="project" value="UniProtKB-KW"/>
</dbReference>
<evidence type="ECO:0000256" key="15">
    <source>
        <dbReference type="ARBA" id="ARBA00023170"/>
    </source>
</evidence>
<evidence type="ECO:0000256" key="10">
    <source>
        <dbReference type="ARBA" id="ARBA00022741"/>
    </source>
</evidence>
<reference evidence="20 21" key="1">
    <citation type="submission" date="2015-01" db="EMBL/GenBank/DDBJ databases">
        <title>Genome of allotetraploid Gossypium barbadense reveals genomic plasticity and fiber elongation in cotton evolution.</title>
        <authorList>
            <person name="Chen X."/>
            <person name="Liu X."/>
            <person name="Zhao B."/>
            <person name="Zheng H."/>
            <person name="Hu Y."/>
            <person name="Lu G."/>
            <person name="Yang C."/>
            <person name="Chen J."/>
            <person name="Shan C."/>
            <person name="Zhang L."/>
            <person name="Zhou Y."/>
            <person name="Wang L."/>
            <person name="Guo W."/>
            <person name="Bai Y."/>
            <person name="Ruan J."/>
            <person name="Shangguan X."/>
            <person name="Mao Y."/>
            <person name="Jiang J."/>
            <person name="Zhu Y."/>
            <person name="Lei J."/>
            <person name="Kang H."/>
            <person name="Chen S."/>
            <person name="He X."/>
            <person name="Wang R."/>
            <person name="Wang Y."/>
            <person name="Chen J."/>
            <person name="Wang L."/>
            <person name="Yu S."/>
            <person name="Wang B."/>
            <person name="Wei J."/>
            <person name="Song S."/>
            <person name="Lu X."/>
            <person name="Gao Z."/>
            <person name="Gu W."/>
            <person name="Deng X."/>
            <person name="Ma D."/>
            <person name="Wang S."/>
            <person name="Liang W."/>
            <person name="Fang L."/>
            <person name="Cai C."/>
            <person name="Zhu X."/>
            <person name="Zhou B."/>
            <person name="Zhang Y."/>
            <person name="Chen Z."/>
            <person name="Xu S."/>
            <person name="Zhu R."/>
            <person name="Wang S."/>
            <person name="Zhang T."/>
            <person name="Zhao G."/>
        </authorList>
    </citation>
    <scope>NUCLEOTIDE SEQUENCE [LARGE SCALE GENOMIC DNA]</scope>
    <source>
        <strain evidence="21">cv. Xinhai21</strain>
        <tissue evidence="20">Leaf</tissue>
    </source>
</reference>
<accession>A0A2P5XZC4</accession>
<dbReference type="PANTHER" id="PTHR48005:SF44">
    <property type="entry name" value="MDIS1-INTERACTING RECEPTOR LIKE KINASE 2-LIKE ISOFORM X1"/>
    <property type="match status" value="1"/>
</dbReference>
<dbReference type="InterPro" id="IPR032675">
    <property type="entry name" value="LRR_dom_sf"/>
</dbReference>
<gene>
    <name evidence="20" type="ORF">GOBAR_AA11958</name>
</gene>
<dbReference type="Pfam" id="PF00069">
    <property type="entry name" value="Pkinase"/>
    <property type="match status" value="1"/>
</dbReference>
<evidence type="ECO:0000256" key="5">
    <source>
        <dbReference type="ARBA" id="ARBA00022614"/>
    </source>
</evidence>
<dbReference type="InterPro" id="IPR011009">
    <property type="entry name" value="Kinase-like_dom_sf"/>
</dbReference>
<keyword evidence="14" id="KW-0472">Membrane</keyword>
<dbReference type="Gene3D" id="1.10.510.10">
    <property type="entry name" value="Transferase(Phosphotransferase) domain 1"/>
    <property type="match status" value="1"/>
</dbReference>
<evidence type="ECO:0000256" key="2">
    <source>
        <dbReference type="ARBA" id="ARBA00012513"/>
    </source>
</evidence>